<dbReference type="InterPro" id="IPR000524">
    <property type="entry name" value="Tscrpt_reg_HTH_GntR"/>
</dbReference>
<keyword evidence="2" id="KW-0238">DNA-binding</keyword>
<evidence type="ECO:0000256" key="1">
    <source>
        <dbReference type="ARBA" id="ARBA00023015"/>
    </source>
</evidence>
<evidence type="ECO:0000313" key="5">
    <source>
        <dbReference type="EMBL" id="QEW25496.1"/>
    </source>
</evidence>
<gene>
    <name evidence="5" type="primary">mcbR_3</name>
    <name evidence="5" type="ORF">RIdsm_01283</name>
</gene>
<dbReference type="PANTHER" id="PTHR43537:SF24">
    <property type="entry name" value="GLUCONATE OPERON TRANSCRIPTIONAL REPRESSOR"/>
    <property type="match status" value="1"/>
</dbReference>
<evidence type="ECO:0000256" key="3">
    <source>
        <dbReference type="ARBA" id="ARBA00023163"/>
    </source>
</evidence>
<dbReference type="EMBL" id="CP031598">
    <property type="protein sequence ID" value="QEW25496.1"/>
    <property type="molecule type" value="Genomic_DNA"/>
</dbReference>
<organism evidence="5 6">
    <name type="scientific">Roseovarius indicus</name>
    <dbReference type="NCBI Taxonomy" id="540747"/>
    <lineage>
        <taxon>Bacteria</taxon>
        <taxon>Pseudomonadati</taxon>
        <taxon>Pseudomonadota</taxon>
        <taxon>Alphaproteobacteria</taxon>
        <taxon>Rhodobacterales</taxon>
        <taxon>Roseobacteraceae</taxon>
        <taxon>Roseovarius</taxon>
    </lineage>
</organism>
<feature type="domain" description="HTH gntR-type" evidence="4">
    <location>
        <begin position="20"/>
        <end position="87"/>
    </location>
</feature>
<dbReference type="SMART" id="SM00895">
    <property type="entry name" value="FCD"/>
    <property type="match status" value="1"/>
</dbReference>
<reference evidence="5 6" key="1">
    <citation type="submission" date="2018-08" db="EMBL/GenBank/DDBJ databases">
        <title>Genetic Globetrotter - A new plasmid hitch-hiking vast phylogenetic and geographic distances.</title>
        <authorList>
            <person name="Vollmers J."/>
            <person name="Petersen J."/>
        </authorList>
    </citation>
    <scope>NUCLEOTIDE SEQUENCE [LARGE SCALE GENOMIC DNA]</scope>
    <source>
        <strain evidence="5 6">DSM 26383</strain>
    </source>
</reference>
<sequence length="235" mass="25644">MTTGKSADPNTEFRVERVAAPLRIQVIEAIRNAIVAGRFSPGERLLERRLCEMVGVSRTLIREALRQLESEGLIDVVPHRGPVVAKIESSMARDIYMVRSELEGLAAAIFAERATEDDLQALREAYEGLKAISGSSDPVVRVAAKNRFYEKLIEGSGNKALGPSLNFLNSRILLLRATSLKAGGRLDKSIEELGELLEALEARDPERAKKAAQAHVAKAAEISLKFLAEAEAKEA</sequence>
<dbReference type="CDD" id="cd07377">
    <property type="entry name" value="WHTH_GntR"/>
    <property type="match status" value="1"/>
</dbReference>
<proteinExistence type="predicted"/>
<dbReference type="InterPro" id="IPR036390">
    <property type="entry name" value="WH_DNA-bd_sf"/>
</dbReference>
<dbReference type="InterPro" id="IPR008920">
    <property type="entry name" value="TF_FadR/GntR_C"/>
</dbReference>
<dbReference type="Gene3D" id="1.10.10.10">
    <property type="entry name" value="Winged helix-like DNA-binding domain superfamily/Winged helix DNA-binding domain"/>
    <property type="match status" value="1"/>
</dbReference>
<keyword evidence="3" id="KW-0804">Transcription</keyword>
<protein>
    <submittedName>
        <fullName evidence="5">HTH-type transcriptional regulator McbR</fullName>
    </submittedName>
</protein>
<dbReference type="SMART" id="SM00345">
    <property type="entry name" value="HTH_GNTR"/>
    <property type="match status" value="1"/>
</dbReference>
<dbReference type="GO" id="GO:0003677">
    <property type="term" value="F:DNA binding"/>
    <property type="evidence" value="ECO:0007669"/>
    <property type="project" value="UniProtKB-KW"/>
</dbReference>
<keyword evidence="1" id="KW-0805">Transcription regulation</keyword>
<dbReference type="InterPro" id="IPR011711">
    <property type="entry name" value="GntR_C"/>
</dbReference>
<dbReference type="SUPFAM" id="SSF46785">
    <property type="entry name" value="Winged helix' DNA-binding domain"/>
    <property type="match status" value="1"/>
</dbReference>
<dbReference type="Gene3D" id="1.20.120.530">
    <property type="entry name" value="GntR ligand-binding domain-like"/>
    <property type="match status" value="1"/>
</dbReference>
<dbReference type="AlphaFoldDB" id="A0A5P3A9Q2"/>
<dbReference type="SUPFAM" id="SSF48008">
    <property type="entry name" value="GntR ligand-binding domain-like"/>
    <property type="match status" value="1"/>
</dbReference>
<evidence type="ECO:0000313" key="6">
    <source>
        <dbReference type="Proteomes" id="UP000325785"/>
    </source>
</evidence>
<dbReference type="Pfam" id="PF07729">
    <property type="entry name" value="FCD"/>
    <property type="match status" value="1"/>
</dbReference>
<dbReference type="Proteomes" id="UP000325785">
    <property type="component" value="Chromosome"/>
</dbReference>
<accession>A0A5P3A9Q2</accession>
<dbReference type="PROSITE" id="PS50949">
    <property type="entry name" value="HTH_GNTR"/>
    <property type="match status" value="1"/>
</dbReference>
<dbReference type="Pfam" id="PF00392">
    <property type="entry name" value="GntR"/>
    <property type="match status" value="1"/>
</dbReference>
<dbReference type="InterPro" id="IPR036388">
    <property type="entry name" value="WH-like_DNA-bd_sf"/>
</dbReference>
<dbReference type="PANTHER" id="PTHR43537">
    <property type="entry name" value="TRANSCRIPTIONAL REGULATOR, GNTR FAMILY"/>
    <property type="match status" value="1"/>
</dbReference>
<evidence type="ECO:0000256" key="2">
    <source>
        <dbReference type="ARBA" id="ARBA00023125"/>
    </source>
</evidence>
<dbReference type="PRINTS" id="PR00035">
    <property type="entry name" value="HTHGNTR"/>
</dbReference>
<evidence type="ECO:0000259" key="4">
    <source>
        <dbReference type="PROSITE" id="PS50949"/>
    </source>
</evidence>
<name>A0A5P3A9Q2_9RHOB</name>
<dbReference type="GO" id="GO:0003700">
    <property type="term" value="F:DNA-binding transcription factor activity"/>
    <property type="evidence" value="ECO:0007669"/>
    <property type="project" value="InterPro"/>
</dbReference>
<dbReference type="KEGG" id="rid:RIdsm_01283"/>